<dbReference type="EMBL" id="JAYMYQ010000005">
    <property type="protein sequence ID" value="KAK7330889.1"/>
    <property type="molecule type" value="Genomic_DNA"/>
</dbReference>
<name>A0AAN9QDA6_CANGL</name>
<gene>
    <name evidence="1" type="ORF">VNO77_25095</name>
</gene>
<dbReference type="Proteomes" id="UP001367508">
    <property type="component" value="Unassembled WGS sequence"/>
</dbReference>
<evidence type="ECO:0000313" key="1">
    <source>
        <dbReference type="EMBL" id="KAK7330889.1"/>
    </source>
</evidence>
<protein>
    <submittedName>
        <fullName evidence="1">Uncharacterized protein</fullName>
    </submittedName>
</protein>
<accession>A0AAN9QDA6</accession>
<evidence type="ECO:0000313" key="2">
    <source>
        <dbReference type="Proteomes" id="UP001367508"/>
    </source>
</evidence>
<sequence length="143" mass="16194">MKKLILTIEIGGVLAHCDQRKQIYGTSRGMWFMLTKSGRVEVEKDINCVELPKKLRMLCDSEKMLLLRQPCLHSATATCYVVPGRMSSLHISKLKFSVFLTLPSLYENSRHTAILGPNFVIESISSFLIGQTQTDELRAQTYV</sequence>
<dbReference type="AlphaFoldDB" id="A0AAN9QDA6"/>
<comment type="caution">
    <text evidence="1">The sequence shown here is derived from an EMBL/GenBank/DDBJ whole genome shotgun (WGS) entry which is preliminary data.</text>
</comment>
<reference evidence="1 2" key="1">
    <citation type="submission" date="2024-01" db="EMBL/GenBank/DDBJ databases">
        <title>The genomes of 5 underutilized Papilionoideae crops provide insights into root nodulation and disease resistanc.</title>
        <authorList>
            <person name="Jiang F."/>
        </authorList>
    </citation>
    <scope>NUCLEOTIDE SEQUENCE [LARGE SCALE GENOMIC DNA]</scope>
    <source>
        <strain evidence="1">LVBAO_FW01</strain>
        <tissue evidence="1">Leaves</tissue>
    </source>
</reference>
<keyword evidence="2" id="KW-1185">Reference proteome</keyword>
<organism evidence="1 2">
    <name type="scientific">Canavalia gladiata</name>
    <name type="common">Sword bean</name>
    <name type="synonym">Dolichos gladiatus</name>
    <dbReference type="NCBI Taxonomy" id="3824"/>
    <lineage>
        <taxon>Eukaryota</taxon>
        <taxon>Viridiplantae</taxon>
        <taxon>Streptophyta</taxon>
        <taxon>Embryophyta</taxon>
        <taxon>Tracheophyta</taxon>
        <taxon>Spermatophyta</taxon>
        <taxon>Magnoliopsida</taxon>
        <taxon>eudicotyledons</taxon>
        <taxon>Gunneridae</taxon>
        <taxon>Pentapetalae</taxon>
        <taxon>rosids</taxon>
        <taxon>fabids</taxon>
        <taxon>Fabales</taxon>
        <taxon>Fabaceae</taxon>
        <taxon>Papilionoideae</taxon>
        <taxon>50 kb inversion clade</taxon>
        <taxon>NPAAA clade</taxon>
        <taxon>indigoferoid/millettioid clade</taxon>
        <taxon>Phaseoleae</taxon>
        <taxon>Canavalia</taxon>
    </lineage>
</organism>
<proteinExistence type="predicted"/>